<keyword evidence="6" id="KW-0325">Glycoprotein</keyword>
<proteinExistence type="inferred from homology"/>
<feature type="domain" description="Plastocyanin-like" evidence="9">
    <location>
        <begin position="134"/>
        <end position="233"/>
    </location>
</feature>
<evidence type="ECO:0000256" key="6">
    <source>
        <dbReference type="ARBA" id="ARBA00023180"/>
    </source>
</evidence>
<comment type="caution">
    <text evidence="10">The sequence shown here is derived from an EMBL/GenBank/DDBJ whole genome shotgun (WGS) entry which is preliminary data.</text>
</comment>
<dbReference type="InterPro" id="IPR001117">
    <property type="entry name" value="Cu-oxidase_2nd"/>
</dbReference>
<dbReference type="SUPFAM" id="SSF49503">
    <property type="entry name" value="Cupredoxins"/>
    <property type="match status" value="2"/>
</dbReference>
<dbReference type="PROSITE" id="PS00080">
    <property type="entry name" value="MULTICOPPER_OXIDASE2"/>
    <property type="match status" value="1"/>
</dbReference>
<organism evidence="10 11">
    <name type="scientific">Colletotrichum plurivorum</name>
    <dbReference type="NCBI Taxonomy" id="2175906"/>
    <lineage>
        <taxon>Eukaryota</taxon>
        <taxon>Fungi</taxon>
        <taxon>Dikarya</taxon>
        <taxon>Ascomycota</taxon>
        <taxon>Pezizomycotina</taxon>
        <taxon>Sordariomycetes</taxon>
        <taxon>Hypocreomycetidae</taxon>
        <taxon>Glomerellales</taxon>
        <taxon>Glomerellaceae</taxon>
        <taxon>Colletotrichum</taxon>
        <taxon>Colletotrichum orchidearum species complex</taxon>
    </lineage>
</organism>
<keyword evidence="3" id="KW-0732">Signal</keyword>
<evidence type="ECO:0000259" key="7">
    <source>
        <dbReference type="Pfam" id="PF00394"/>
    </source>
</evidence>
<accession>A0A8H6KQ75</accession>
<feature type="domain" description="Plastocyanin-like" evidence="7">
    <location>
        <begin position="310"/>
        <end position="417"/>
    </location>
</feature>
<keyword evidence="4" id="KW-0560">Oxidoreductase</keyword>
<dbReference type="PROSITE" id="PS00079">
    <property type="entry name" value="MULTICOPPER_OXIDASE1"/>
    <property type="match status" value="1"/>
</dbReference>
<dbReference type="FunFam" id="2.60.40.420:FF:000021">
    <property type="entry name" value="Extracellular dihydrogeodin oxidase/laccase"/>
    <property type="match status" value="1"/>
</dbReference>
<dbReference type="Pfam" id="PF07731">
    <property type="entry name" value="Cu-oxidase_2"/>
    <property type="match status" value="1"/>
</dbReference>
<dbReference type="CDD" id="cd13854">
    <property type="entry name" value="CuRO_1_MaLCC_like"/>
    <property type="match status" value="1"/>
</dbReference>
<dbReference type="EMBL" id="WIGO01000043">
    <property type="protein sequence ID" value="KAF6835073.1"/>
    <property type="molecule type" value="Genomic_DNA"/>
</dbReference>
<keyword evidence="2" id="KW-0479">Metal-binding</keyword>
<dbReference type="InterPro" id="IPR011707">
    <property type="entry name" value="Cu-oxidase-like_N"/>
</dbReference>
<keyword evidence="5" id="KW-0186">Copper</keyword>
<dbReference type="Pfam" id="PF00394">
    <property type="entry name" value="Cu-oxidase"/>
    <property type="match status" value="1"/>
</dbReference>
<dbReference type="PANTHER" id="PTHR11709:SF71">
    <property type="entry name" value="OXIDOREDUCTASE TPCJ"/>
    <property type="match status" value="1"/>
</dbReference>
<sequence>MLSIRNAWLVATDVAHSLLSLGGEPRGVVSARFGSSHVDAKTALAIRDQDHPYFNPGGTNDKGFMCEYPELKGWEYCGDKNSSCWLYNTANPEEQYTIGTDYENVMPVGVDRNYILYVNDGWINADGLNFTFAKLFNNTFPGPLIEACWGDRVHVTVINELQMNGTSIHWHGIRQRDTMHMDGVNGITQCPIAPKDRFTYSWNATQYGSSWYHSHYSVQYADGLQAPITIHGPTSAQYDEAVDPIIVTDWLHNSAFAALYVQVYERDILFGGPNNTVGDISRFNDALAPDLPVPKPYEIHFEPIGDNPDTKAKRYLLRVINTAWDSTFVFSIDNHYLEVVETDFVPVENFTVTEVLVSIGQRYHLIVEAAPTCNTSDPEINPIPEDGNFWMRTWVSDGCYINGTTSNYMEMGILRYDKESTANPTSRPWKVDLACSDLEINSKTKPIVPWTVGPPANGRVGEDFNISLLATGTEGPYGTAFISMDRGNSTEQNPFQTDYGNPTFLNLANVGGNWPKGWVVVPENYTDESWVHLVLFGSENNQGPHPVSFLWQDIDAALTCFQIHLHGHDFAIIQEVDGEFYSPETYDPSKNNLDNPPRRDVVLLPNKGYVVIAFKTDNPGVWLMHCHIAFHAAGGLSLQILERQKAANEIWPPGDSDALEEAYRVCANWNTWAYDCKNQWPGEVSRRYPNGTETGEMYWPACQDVVNLQNDSGV</sequence>
<comment type="similarity">
    <text evidence="1">Belongs to the multicopper oxidase family.</text>
</comment>
<evidence type="ECO:0000256" key="3">
    <source>
        <dbReference type="ARBA" id="ARBA00022729"/>
    </source>
</evidence>
<evidence type="ECO:0000256" key="1">
    <source>
        <dbReference type="ARBA" id="ARBA00010609"/>
    </source>
</evidence>
<dbReference type="Pfam" id="PF07732">
    <property type="entry name" value="Cu-oxidase_3"/>
    <property type="match status" value="1"/>
</dbReference>
<protein>
    <submittedName>
        <fullName evidence="10">Multicopper oxidase</fullName>
    </submittedName>
</protein>
<dbReference type="InterPro" id="IPR008972">
    <property type="entry name" value="Cupredoxin"/>
</dbReference>
<evidence type="ECO:0000256" key="4">
    <source>
        <dbReference type="ARBA" id="ARBA00023002"/>
    </source>
</evidence>
<dbReference type="InterPro" id="IPR033138">
    <property type="entry name" value="Cu_oxidase_CS"/>
</dbReference>
<dbReference type="AlphaFoldDB" id="A0A8H6KQ75"/>
<dbReference type="PANTHER" id="PTHR11709">
    <property type="entry name" value="MULTI-COPPER OXIDASE"/>
    <property type="match status" value="1"/>
</dbReference>
<dbReference type="CDD" id="cd13901">
    <property type="entry name" value="CuRO_3_MaLCC_like"/>
    <property type="match status" value="1"/>
</dbReference>
<dbReference type="Proteomes" id="UP000654918">
    <property type="component" value="Unassembled WGS sequence"/>
</dbReference>
<evidence type="ECO:0000256" key="5">
    <source>
        <dbReference type="ARBA" id="ARBA00023008"/>
    </source>
</evidence>
<evidence type="ECO:0000259" key="8">
    <source>
        <dbReference type="Pfam" id="PF07731"/>
    </source>
</evidence>
<reference evidence="10" key="1">
    <citation type="journal article" date="2020" name="Phytopathology">
        <title>Genome Sequence Resources of Colletotrichum truncatum, C. plurivorum, C. musicola, and C. sojae: Four Species Pathogenic to Soybean (Glycine max).</title>
        <authorList>
            <person name="Rogerio F."/>
            <person name="Boufleur T.R."/>
            <person name="Ciampi-Guillardi M."/>
            <person name="Sukno S.A."/>
            <person name="Thon M.R."/>
            <person name="Massola Junior N.S."/>
            <person name="Baroncelli R."/>
        </authorList>
    </citation>
    <scope>NUCLEOTIDE SEQUENCE</scope>
    <source>
        <strain evidence="10">LFN00145</strain>
    </source>
</reference>
<evidence type="ECO:0000256" key="2">
    <source>
        <dbReference type="ARBA" id="ARBA00022723"/>
    </source>
</evidence>
<dbReference type="GO" id="GO:0016491">
    <property type="term" value="F:oxidoreductase activity"/>
    <property type="evidence" value="ECO:0007669"/>
    <property type="project" value="UniProtKB-KW"/>
</dbReference>
<evidence type="ECO:0000313" key="11">
    <source>
        <dbReference type="Proteomes" id="UP000654918"/>
    </source>
</evidence>
<keyword evidence="11" id="KW-1185">Reference proteome</keyword>
<name>A0A8H6KQ75_9PEZI</name>
<evidence type="ECO:0000259" key="9">
    <source>
        <dbReference type="Pfam" id="PF07732"/>
    </source>
</evidence>
<dbReference type="InterPro" id="IPR002355">
    <property type="entry name" value="Cu_oxidase_Cu_BS"/>
</dbReference>
<feature type="domain" description="Plastocyanin-like" evidence="8">
    <location>
        <begin position="563"/>
        <end position="644"/>
    </location>
</feature>
<gene>
    <name evidence="10" type="ORF">CPLU01_04551</name>
</gene>
<dbReference type="InterPro" id="IPR045087">
    <property type="entry name" value="Cu-oxidase_fam"/>
</dbReference>
<dbReference type="GO" id="GO:0005507">
    <property type="term" value="F:copper ion binding"/>
    <property type="evidence" value="ECO:0007669"/>
    <property type="project" value="InterPro"/>
</dbReference>
<dbReference type="InterPro" id="IPR011706">
    <property type="entry name" value="Cu-oxidase_C"/>
</dbReference>
<evidence type="ECO:0000313" key="10">
    <source>
        <dbReference type="EMBL" id="KAF6835073.1"/>
    </source>
</evidence>
<dbReference type="Gene3D" id="2.60.40.420">
    <property type="entry name" value="Cupredoxins - blue copper proteins"/>
    <property type="match status" value="3"/>
</dbReference>